<name>A0AAD6L980_9ROSI</name>
<gene>
    <name evidence="1" type="ORF">NC653_041615</name>
</gene>
<protein>
    <submittedName>
        <fullName evidence="1">Uncharacterized protein</fullName>
    </submittedName>
</protein>
<evidence type="ECO:0000313" key="2">
    <source>
        <dbReference type="Proteomes" id="UP001164929"/>
    </source>
</evidence>
<comment type="caution">
    <text evidence="1">The sequence shown here is derived from an EMBL/GenBank/DDBJ whole genome shotgun (WGS) entry which is preliminary data.</text>
</comment>
<proteinExistence type="predicted"/>
<evidence type="ECO:0000313" key="1">
    <source>
        <dbReference type="EMBL" id="KAJ6952533.1"/>
    </source>
</evidence>
<dbReference type="Proteomes" id="UP001164929">
    <property type="component" value="Chromosome 19"/>
</dbReference>
<sequence length="69" mass="7808">MPSSPYGCGRRPFHTFSISRCSFAVKPSFHMKTQVNQSSQRLESRVLNCSSSRKWASMALSLSRALKRV</sequence>
<dbReference type="AlphaFoldDB" id="A0AAD6L980"/>
<reference evidence="1" key="1">
    <citation type="journal article" date="2023" name="Mol. Ecol. Resour.">
        <title>Chromosome-level genome assembly of a triploid poplar Populus alba 'Berolinensis'.</title>
        <authorList>
            <person name="Chen S."/>
            <person name="Yu Y."/>
            <person name="Wang X."/>
            <person name="Wang S."/>
            <person name="Zhang T."/>
            <person name="Zhou Y."/>
            <person name="He R."/>
            <person name="Meng N."/>
            <person name="Wang Y."/>
            <person name="Liu W."/>
            <person name="Liu Z."/>
            <person name="Liu J."/>
            <person name="Guo Q."/>
            <person name="Huang H."/>
            <person name="Sederoff R.R."/>
            <person name="Wang G."/>
            <person name="Qu G."/>
            <person name="Chen S."/>
        </authorList>
    </citation>
    <scope>NUCLEOTIDE SEQUENCE</scope>
    <source>
        <strain evidence="1">SC-2020</strain>
    </source>
</reference>
<organism evidence="1 2">
    <name type="scientific">Populus alba x Populus x berolinensis</name>
    <dbReference type="NCBI Taxonomy" id="444605"/>
    <lineage>
        <taxon>Eukaryota</taxon>
        <taxon>Viridiplantae</taxon>
        <taxon>Streptophyta</taxon>
        <taxon>Embryophyta</taxon>
        <taxon>Tracheophyta</taxon>
        <taxon>Spermatophyta</taxon>
        <taxon>Magnoliopsida</taxon>
        <taxon>eudicotyledons</taxon>
        <taxon>Gunneridae</taxon>
        <taxon>Pentapetalae</taxon>
        <taxon>rosids</taxon>
        <taxon>fabids</taxon>
        <taxon>Malpighiales</taxon>
        <taxon>Salicaceae</taxon>
        <taxon>Saliceae</taxon>
        <taxon>Populus</taxon>
    </lineage>
</organism>
<keyword evidence="2" id="KW-1185">Reference proteome</keyword>
<accession>A0AAD6L980</accession>
<dbReference type="EMBL" id="JAQIZT010000019">
    <property type="protein sequence ID" value="KAJ6952533.1"/>
    <property type="molecule type" value="Genomic_DNA"/>
</dbReference>